<dbReference type="OrthoDB" id="10000497at2759"/>
<evidence type="ECO:0000256" key="3">
    <source>
        <dbReference type="ARBA" id="ARBA00022833"/>
    </source>
</evidence>
<sequence>MSKIEYVQSTHGKTHVCYEGFRYYCHRKNDDDSKYWKCVKKSCRVGLTIKPDGTIKKRADHDHLPNEADKEVLIIRQNLKRKNSTVCQDVVIQLPSIATMRNNLQKKRRKTRPPLPKNITELPHPVPINYQKSLNGEQFVLYDGLIDGSRCIIFSTPTDMLYLSQSEMWYCDGTFYVCPSIFYQIYSIHGYNDDGIMAPYVYCLLPGKSETLYTGMFEKIFQQMNQMNLPIRLRRVTTDFELAVANVFHKYYPYVEVKYCLFHFGQNLFGKFQDLGTCLQTAYKDDEQLRIWFRSFAAVALLPLSHMIFGFNYLIQNKPNYLQLTCFVQYFYQTYGAFGTFPPPTYNHFMNFSPRTTSHVEGHHLKWKKRSTAAHPNIYCTIDLLRQEQSLGAFNAFRDHMGAPQPKRRRDQQIAENSLQKLWQRYSEAKTDLVSFLNTAGLRYFNYLEQ</sequence>
<dbReference type="AlphaFoldDB" id="A0A814N784"/>
<evidence type="ECO:0008006" key="9">
    <source>
        <dbReference type="Google" id="ProtNLM"/>
    </source>
</evidence>
<name>A0A814N784_9BILA</name>
<dbReference type="Pfam" id="PF10551">
    <property type="entry name" value="MULE"/>
    <property type="match status" value="1"/>
</dbReference>
<reference evidence="6" key="1">
    <citation type="submission" date="2021-02" db="EMBL/GenBank/DDBJ databases">
        <authorList>
            <person name="Nowell W R."/>
        </authorList>
    </citation>
    <scope>NUCLEOTIDE SEQUENCE</scope>
</reference>
<evidence type="ECO:0000256" key="1">
    <source>
        <dbReference type="ARBA" id="ARBA00022723"/>
    </source>
</evidence>
<feature type="domain" description="MULE transposase" evidence="5">
    <location>
        <begin position="169"/>
        <end position="267"/>
    </location>
</feature>
<dbReference type="EMBL" id="CAJNOQ010005154">
    <property type="protein sequence ID" value="CAF1088284.1"/>
    <property type="molecule type" value="Genomic_DNA"/>
</dbReference>
<evidence type="ECO:0000313" key="7">
    <source>
        <dbReference type="EMBL" id="CAF3853772.1"/>
    </source>
</evidence>
<keyword evidence="8" id="KW-1185">Reference proteome</keyword>
<evidence type="ECO:0000313" key="8">
    <source>
        <dbReference type="Proteomes" id="UP000663829"/>
    </source>
</evidence>
<dbReference type="GO" id="GO:0008270">
    <property type="term" value="F:zinc ion binding"/>
    <property type="evidence" value="ECO:0007669"/>
    <property type="project" value="UniProtKB-KW"/>
</dbReference>
<gene>
    <name evidence="6" type="ORF">GPM918_LOCUS18123</name>
    <name evidence="7" type="ORF">SRO942_LOCUS18120</name>
</gene>
<evidence type="ECO:0000256" key="2">
    <source>
        <dbReference type="ARBA" id="ARBA00022771"/>
    </source>
</evidence>
<dbReference type="InterPro" id="IPR007588">
    <property type="entry name" value="Znf_FLYWCH"/>
</dbReference>
<dbReference type="Pfam" id="PF04500">
    <property type="entry name" value="FLYWCH"/>
    <property type="match status" value="1"/>
</dbReference>
<dbReference type="Proteomes" id="UP000663829">
    <property type="component" value="Unassembled WGS sequence"/>
</dbReference>
<dbReference type="EMBL" id="CAJOBC010005154">
    <property type="protein sequence ID" value="CAF3853772.1"/>
    <property type="molecule type" value="Genomic_DNA"/>
</dbReference>
<dbReference type="Proteomes" id="UP000681722">
    <property type="component" value="Unassembled WGS sequence"/>
</dbReference>
<comment type="caution">
    <text evidence="6">The sequence shown here is derived from an EMBL/GenBank/DDBJ whole genome shotgun (WGS) entry which is preliminary data.</text>
</comment>
<keyword evidence="1" id="KW-0479">Metal-binding</keyword>
<feature type="domain" description="FLYWCH-type" evidence="4">
    <location>
        <begin position="6"/>
        <end position="63"/>
    </location>
</feature>
<dbReference type="Gene3D" id="2.20.25.240">
    <property type="match status" value="1"/>
</dbReference>
<accession>A0A814N784</accession>
<evidence type="ECO:0000313" key="6">
    <source>
        <dbReference type="EMBL" id="CAF1088284.1"/>
    </source>
</evidence>
<keyword evidence="3" id="KW-0862">Zinc</keyword>
<protein>
    <recommendedName>
        <fullName evidence="9">MULE transposase domain-containing protein</fullName>
    </recommendedName>
</protein>
<evidence type="ECO:0000259" key="4">
    <source>
        <dbReference type="Pfam" id="PF04500"/>
    </source>
</evidence>
<keyword evidence="2" id="KW-0863">Zinc-finger</keyword>
<proteinExistence type="predicted"/>
<organism evidence="6 8">
    <name type="scientific">Didymodactylos carnosus</name>
    <dbReference type="NCBI Taxonomy" id="1234261"/>
    <lineage>
        <taxon>Eukaryota</taxon>
        <taxon>Metazoa</taxon>
        <taxon>Spiralia</taxon>
        <taxon>Gnathifera</taxon>
        <taxon>Rotifera</taxon>
        <taxon>Eurotatoria</taxon>
        <taxon>Bdelloidea</taxon>
        <taxon>Philodinida</taxon>
        <taxon>Philodinidae</taxon>
        <taxon>Didymodactylos</taxon>
    </lineage>
</organism>
<evidence type="ECO:0000259" key="5">
    <source>
        <dbReference type="Pfam" id="PF10551"/>
    </source>
</evidence>
<dbReference type="InterPro" id="IPR018289">
    <property type="entry name" value="MULE_transposase_dom"/>
</dbReference>